<name>A0A9W4ECR5_9ACTN</name>
<evidence type="ECO:0000313" key="4">
    <source>
        <dbReference type="Proteomes" id="UP001153328"/>
    </source>
</evidence>
<accession>A0A9W4ECR5</accession>
<dbReference type="Gene3D" id="1.20.1110.10">
    <property type="entry name" value="Calcium-transporting ATPase, transmembrane domain"/>
    <property type="match status" value="1"/>
</dbReference>
<comment type="caution">
    <text evidence="3">The sequence shown here is derived from an EMBL/GenBank/DDBJ whole genome shotgun (WGS) entry which is preliminary data.</text>
</comment>
<evidence type="ECO:0000256" key="1">
    <source>
        <dbReference type="SAM" id="Phobius"/>
    </source>
</evidence>
<reference evidence="3" key="1">
    <citation type="submission" date="2021-06" db="EMBL/GenBank/DDBJ databases">
        <authorList>
            <person name="Arsene-Ploetze F."/>
        </authorList>
    </citation>
    <scope>NUCLEOTIDE SEQUENCE</scope>
    <source>
        <strain evidence="3">SBRY1</strain>
    </source>
</reference>
<dbReference type="InterPro" id="IPR023298">
    <property type="entry name" value="ATPase_P-typ_TM_dom_sf"/>
</dbReference>
<dbReference type="InterPro" id="IPR006068">
    <property type="entry name" value="ATPase_P-typ_cation-transptr_C"/>
</dbReference>
<feature type="domain" description="Cation-transporting P-type ATPase C-terminal" evidence="2">
    <location>
        <begin position="33"/>
        <end position="60"/>
    </location>
</feature>
<evidence type="ECO:0000259" key="2">
    <source>
        <dbReference type="Pfam" id="PF00689"/>
    </source>
</evidence>
<evidence type="ECO:0000313" key="3">
    <source>
        <dbReference type="EMBL" id="CAG7613969.1"/>
    </source>
</evidence>
<keyword evidence="4" id="KW-1185">Reference proteome</keyword>
<gene>
    <name evidence="3" type="ORF">SBRY_100220</name>
</gene>
<feature type="transmembrane region" description="Helical" evidence="1">
    <location>
        <begin position="22"/>
        <end position="46"/>
    </location>
</feature>
<sequence>MTTSGSSSSTSSPTPSPKWSPFLVFALAGGAVPLPLTVMQILAVGLGTDMLPALALGRERS</sequence>
<keyword evidence="1" id="KW-0472">Membrane</keyword>
<organism evidence="3 4">
    <name type="scientific">Actinacidiphila bryophytorum</name>
    <dbReference type="NCBI Taxonomy" id="1436133"/>
    <lineage>
        <taxon>Bacteria</taxon>
        <taxon>Bacillati</taxon>
        <taxon>Actinomycetota</taxon>
        <taxon>Actinomycetes</taxon>
        <taxon>Kitasatosporales</taxon>
        <taxon>Streptomycetaceae</taxon>
        <taxon>Actinacidiphila</taxon>
    </lineage>
</organism>
<dbReference type="Pfam" id="PF00689">
    <property type="entry name" value="Cation_ATPase_C"/>
    <property type="match status" value="1"/>
</dbReference>
<dbReference type="Proteomes" id="UP001153328">
    <property type="component" value="Unassembled WGS sequence"/>
</dbReference>
<proteinExistence type="predicted"/>
<protein>
    <recommendedName>
        <fullName evidence="2">Cation-transporting P-type ATPase C-terminal domain-containing protein</fullName>
    </recommendedName>
</protein>
<dbReference type="SUPFAM" id="SSF81665">
    <property type="entry name" value="Calcium ATPase, transmembrane domain M"/>
    <property type="match status" value="1"/>
</dbReference>
<dbReference type="EMBL" id="CAJVAX010000002">
    <property type="protein sequence ID" value="CAG7613969.1"/>
    <property type="molecule type" value="Genomic_DNA"/>
</dbReference>
<keyword evidence="1" id="KW-1133">Transmembrane helix</keyword>
<dbReference type="AlphaFoldDB" id="A0A9W4ECR5"/>
<keyword evidence="1" id="KW-0812">Transmembrane</keyword>